<dbReference type="RefSeq" id="WP_344465937.1">
    <property type="nucleotide sequence ID" value="NZ_BAAANT010000018.1"/>
</dbReference>
<reference evidence="2" key="1">
    <citation type="journal article" date="2019" name="Int. J. Syst. Evol. Microbiol.">
        <title>The Global Catalogue of Microorganisms (GCM) 10K type strain sequencing project: providing services to taxonomists for standard genome sequencing and annotation.</title>
        <authorList>
            <consortium name="The Broad Institute Genomics Platform"/>
            <consortium name="The Broad Institute Genome Sequencing Center for Infectious Disease"/>
            <person name="Wu L."/>
            <person name="Ma J."/>
        </authorList>
    </citation>
    <scope>NUCLEOTIDE SEQUENCE [LARGE SCALE GENOMIC DNA]</scope>
    <source>
        <strain evidence="2">JCM 14560</strain>
    </source>
</reference>
<gene>
    <name evidence="1" type="ORF">GCM10009760_34950</name>
</gene>
<evidence type="ECO:0000313" key="2">
    <source>
        <dbReference type="Proteomes" id="UP001422759"/>
    </source>
</evidence>
<name>A0ABP5LE86_9ACTN</name>
<sequence length="134" mass="13695">MGAELAELATTGATTLVGLMVTDAWTQARDRFGAFLARFGHQGVAEQLDVVREEIAAGGDSAEAVAELAPRLRRALAADPAMATAMAELLALLAEFAPEAAEPGSVHNTINGGTYHAPVLMTGSVGKIGFTSGS</sequence>
<comment type="caution">
    <text evidence="1">The sequence shown here is derived from an EMBL/GenBank/DDBJ whole genome shotgun (WGS) entry which is preliminary data.</text>
</comment>
<evidence type="ECO:0000313" key="1">
    <source>
        <dbReference type="EMBL" id="GAA2145856.1"/>
    </source>
</evidence>
<accession>A0ABP5LE86</accession>
<organism evidence="1 2">
    <name type="scientific">Kitasatospora kazusensis</name>
    <dbReference type="NCBI Taxonomy" id="407974"/>
    <lineage>
        <taxon>Bacteria</taxon>
        <taxon>Bacillati</taxon>
        <taxon>Actinomycetota</taxon>
        <taxon>Actinomycetes</taxon>
        <taxon>Kitasatosporales</taxon>
        <taxon>Streptomycetaceae</taxon>
        <taxon>Kitasatospora</taxon>
    </lineage>
</organism>
<keyword evidence="2" id="KW-1185">Reference proteome</keyword>
<protein>
    <submittedName>
        <fullName evidence="1">Uncharacterized protein</fullName>
    </submittedName>
</protein>
<proteinExistence type="predicted"/>
<dbReference type="Proteomes" id="UP001422759">
    <property type="component" value="Unassembled WGS sequence"/>
</dbReference>
<dbReference type="EMBL" id="BAAANT010000018">
    <property type="protein sequence ID" value="GAA2145856.1"/>
    <property type="molecule type" value="Genomic_DNA"/>
</dbReference>